<dbReference type="OrthoDB" id="40134at2759"/>
<evidence type="ECO:0000313" key="9">
    <source>
        <dbReference type="EMBL" id="KIZ00937.1"/>
    </source>
</evidence>
<evidence type="ECO:0000313" key="10">
    <source>
        <dbReference type="Proteomes" id="UP000054498"/>
    </source>
</evidence>
<feature type="domain" description="Amino acid transporter transmembrane" evidence="8">
    <location>
        <begin position="62"/>
        <end position="427"/>
    </location>
</feature>
<accession>A0A0D2MJZ0</accession>
<evidence type="ECO:0000256" key="1">
    <source>
        <dbReference type="ARBA" id="ARBA00004370"/>
    </source>
</evidence>
<reference evidence="9 10" key="1">
    <citation type="journal article" date="2013" name="BMC Genomics">
        <title>Reconstruction of the lipid metabolism for the microalga Monoraphidium neglectum from its genome sequence reveals characteristics suitable for biofuel production.</title>
        <authorList>
            <person name="Bogen C."/>
            <person name="Al-Dilaimi A."/>
            <person name="Albersmeier A."/>
            <person name="Wichmann J."/>
            <person name="Grundmann M."/>
            <person name="Rupp O."/>
            <person name="Lauersen K.J."/>
            <person name="Blifernez-Klassen O."/>
            <person name="Kalinowski J."/>
            <person name="Goesmann A."/>
            <person name="Mussgnug J.H."/>
            <person name="Kruse O."/>
        </authorList>
    </citation>
    <scope>NUCLEOTIDE SEQUENCE [LARGE SCALE GENOMIC DNA]</scope>
    <source>
        <strain evidence="9 10">SAG 48.87</strain>
    </source>
</reference>
<keyword evidence="6 7" id="KW-0472">Membrane</keyword>
<dbReference type="RefSeq" id="XP_013899956.1">
    <property type="nucleotide sequence ID" value="XM_014044502.1"/>
</dbReference>
<dbReference type="AlphaFoldDB" id="A0A0D2MJZ0"/>
<dbReference type="GeneID" id="25739901"/>
<evidence type="ECO:0000256" key="7">
    <source>
        <dbReference type="SAM" id="Phobius"/>
    </source>
</evidence>
<dbReference type="Pfam" id="PF01490">
    <property type="entry name" value="Aa_trans"/>
    <property type="match status" value="1"/>
</dbReference>
<sequence length="480" mass="52561">MSKDVDYSDGKLADAEALVQGVDTGDDLDQHPGHGAPASEVSQSPLWKKLIWEGGFPLDGFLTAASAQVILNLPNSMAKLSLVGGIFTQVGCAAFAVYTLFLLVALYHEYKRDEVRKGTWYNNGGKTRTRVTQYHSIITNVTGLRWLGEFARIVNIVELVGLGVAQIIASASNFYSLGTGLSKRDYTFIFGALALLTTLIPSFRNMRLFSLLALIGTTYTSWYMMAESWKHGLNAAAATQPPLGLDAFFQGFSNIVFTFGGHCMIMELVDSQFRPSKFSKTFATALTYVTLTLTLPNALFTFLAFPAEAAVKGNAFAIFPPSAAKNVGIVLMVAHQLVAFALFLLPVSIMWEKLVGTHYKALRWRLSSRIPVGLFVWFIALMLPFFGVINDLLGAFAVTFETYIIPCVAWSLYYRTQERRDNAILKPPRWLGGWTGAFILNAFITLSMAVAGLGFGGYSSVVGLIDAVSSFGLFAKCYNC</sequence>
<comment type="subcellular location">
    <subcellularLocation>
        <location evidence="1">Membrane</location>
    </subcellularLocation>
</comment>
<protein>
    <submittedName>
        <fullName evidence="9">Auxin transporter-like protein 3</fullName>
    </submittedName>
</protein>
<feature type="transmembrane region" description="Helical" evidence="7">
    <location>
        <begin position="434"/>
        <end position="455"/>
    </location>
</feature>
<feature type="transmembrane region" description="Helical" evidence="7">
    <location>
        <begin position="281"/>
        <end position="307"/>
    </location>
</feature>
<dbReference type="GO" id="GO:0016020">
    <property type="term" value="C:membrane"/>
    <property type="evidence" value="ECO:0007669"/>
    <property type="project" value="UniProtKB-SubCell"/>
</dbReference>
<dbReference type="InterPro" id="IPR013057">
    <property type="entry name" value="AA_transpt_TM"/>
</dbReference>
<dbReference type="KEGG" id="mng:MNEG_7025"/>
<feature type="transmembrane region" description="Helical" evidence="7">
    <location>
        <begin position="247"/>
        <end position="269"/>
    </location>
</feature>
<feature type="transmembrane region" description="Helical" evidence="7">
    <location>
        <begin position="186"/>
        <end position="203"/>
    </location>
</feature>
<feature type="transmembrane region" description="Helical" evidence="7">
    <location>
        <begin position="327"/>
        <end position="349"/>
    </location>
</feature>
<keyword evidence="10" id="KW-1185">Reference proteome</keyword>
<evidence type="ECO:0000256" key="2">
    <source>
        <dbReference type="ARBA" id="ARBA00022448"/>
    </source>
</evidence>
<keyword evidence="2" id="KW-0813">Transport</keyword>
<gene>
    <name evidence="9" type="ORF">MNEG_7025</name>
</gene>
<keyword evidence="5 7" id="KW-1133">Transmembrane helix</keyword>
<name>A0A0D2MJZ0_9CHLO</name>
<feature type="transmembrane region" description="Helical" evidence="7">
    <location>
        <begin position="395"/>
        <end position="413"/>
    </location>
</feature>
<organism evidence="9 10">
    <name type="scientific">Monoraphidium neglectum</name>
    <dbReference type="NCBI Taxonomy" id="145388"/>
    <lineage>
        <taxon>Eukaryota</taxon>
        <taxon>Viridiplantae</taxon>
        <taxon>Chlorophyta</taxon>
        <taxon>core chlorophytes</taxon>
        <taxon>Chlorophyceae</taxon>
        <taxon>CS clade</taxon>
        <taxon>Sphaeropleales</taxon>
        <taxon>Selenastraceae</taxon>
        <taxon>Monoraphidium</taxon>
    </lineage>
</organism>
<dbReference type="STRING" id="145388.A0A0D2MJZ0"/>
<evidence type="ECO:0000256" key="5">
    <source>
        <dbReference type="ARBA" id="ARBA00022989"/>
    </source>
</evidence>
<evidence type="ECO:0000256" key="4">
    <source>
        <dbReference type="ARBA" id="ARBA00022970"/>
    </source>
</evidence>
<feature type="transmembrane region" description="Helical" evidence="7">
    <location>
        <begin position="153"/>
        <end position="174"/>
    </location>
</feature>
<dbReference type="EMBL" id="KK101426">
    <property type="protein sequence ID" value="KIZ00937.1"/>
    <property type="molecule type" value="Genomic_DNA"/>
</dbReference>
<keyword evidence="3 7" id="KW-0812">Transmembrane</keyword>
<dbReference type="Proteomes" id="UP000054498">
    <property type="component" value="Unassembled WGS sequence"/>
</dbReference>
<evidence type="ECO:0000256" key="3">
    <source>
        <dbReference type="ARBA" id="ARBA00022692"/>
    </source>
</evidence>
<keyword evidence="4" id="KW-0029">Amino-acid transport</keyword>
<feature type="transmembrane region" description="Helical" evidence="7">
    <location>
        <begin position="208"/>
        <end position="225"/>
    </location>
</feature>
<feature type="transmembrane region" description="Helical" evidence="7">
    <location>
        <begin position="82"/>
        <end position="107"/>
    </location>
</feature>
<evidence type="ECO:0000256" key="6">
    <source>
        <dbReference type="ARBA" id="ARBA00023136"/>
    </source>
</evidence>
<evidence type="ECO:0000259" key="8">
    <source>
        <dbReference type="Pfam" id="PF01490"/>
    </source>
</evidence>
<feature type="transmembrane region" description="Helical" evidence="7">
    <location>
        <begin position="370"/>
        <end position="389"/>
    </location>
</feature>
<dbReference type="PANTHER" id="PTHR48017">
    <property type="entry name" value="OS05G0424000 PROTEIN-RELATED"/>
    <property type="match status" value="1"/>
</dbReference>
<proteinExistence type="predicted"/>
<dbReference type="GO" id="GO:0006865">
    <property type="term" value="P:amino acid transport"/>
    <property type="evidence" value="ECO:0007669"/>
    <property type="project" value="UniProtKB-KW"/>
</dbReference>